<comment type="similarity">
    <text evidence="1">Belongs to the UPF0065 (bug) family.</text>
</comment>
<dbReference type="AlphaFoldDB" id="A0A2U1V1P7"/>
<evidence type="ECO:0000313" key="4">
    <source>
        <dbReference type="Proteomes" id="UP000245048"/>
    </source>
</evidence>
<evidence type="ECO:0000256" key="1">
    <source>
        <dbReference type="ARBA" id="ARBA00006987"/>
    </source>
</evidence>
<sequence>MTQNKLPRRALPGLLAALAAPLLPPARAPRAQPAETAAFPDRPLRLIVPVAPGGSQDLVARLLARGMGEALGRAVQVENLPGAGSNIGYEAAARAKPDGYTLLAGSDSLSINAALFPRLGYDPLRAFEPILPGVAVPQILVVRAEAPQRDLAGFAEAARGGALAVGTPGNGSLSHLVGELMQQAAEIRWTHVPYRGGALAINDLLAGHLEGVWINIGAVTDHVRGGRLRGLAVSAPRRAAALPEVPTLEEAGLRNLAATGWHGLVAPAGLPPAIAARLHAAGQAALRRPDVAERLAALGVEVLDEPPAALERRILADAERWAAVVRRAGIRPD</sequence>
<gene>
    <name evidence="3" type="ORF">CR165_16215</name>
</gene>
<dbReference type="PANTHER" id="PTHR42928">
    <property type="entry name" value="TRICARBOXYLATE-BINDING PROTEIN"/>
    <property type="match status" value="1"/>
</dbReference>
<dbReference type="PIRSF" id="PIRSF017082">
    <property type="entry name" value="YflP"/>
    <property type="match status" value="1"/>
</dbReference>
<comment type="caution">
    <text evidence="3">The sequence shown here is derived from an EMBL/GenBank/DDBJ whole genome shotgun (WGS) entry which is preliminary data.</text>
</comment>
<keyword evidence="4" id="KW-1185">Reference proteome</keyword>
<name>A0A2U1V1P7_9PROT</name>
<dbReference type="RefSeq" id="WP_109517986.1">
    <property type="nucleotide sequence ID" value="NZ_PDOA01000011.1"/>
</dbReference>
<dbReference type="InterPro" id="IPR042100">
    <property type="entry name" value="Bug_dom1"/>
</dbReference>
<dbReference type="Proteomes" id="UP000245048">
    <property type="component" value="Unassembled WGS sequence"/>
</dbReference>
<accession>A0A2U1V1P7</accession>
<keyword evidence="2" id="KW-0732">Signal</keyword>
<dbReference type="EMBL" id="PDOA01000011">
    <property type="protein sequence ID" value="PWC27835.1"/>
    <property type="molecule type" value="Genomic_DNA"/>
</dbReference>
<organism evidence="3 4">
    <name type="scientific">Teichococcus aestuarii</name>
    <dbReference type="NCBI Taxonomy" id="568898"/>
    <lineage>
        <taxon>Bacteria</taxon>
        <taxon>Pseudomonadati</taxon>
        <taxon>Pseudomonadota</taxon>
        <taxon>Alphaproteobacteria</taxon>
        <taxon>Acetobacterales</taxon>
        <taxon>Roseomonadaceae</taxon>
        <taxon>Roseomonas</taxon>
    </lineage>
</organism>
<dbReference type="Gene3D" id="3.40.190.10">
    <property type="entry name" value="Periplasmic binding protein-like II"/>
    <property type="match status" value="1"/>
</dbReference>
<feature type="signal peptide" evidence="2">
    <location>
        <begin position="1"/>
        <end position="28"/>
    </location>
</feature>
<dbReference type="PANTHER" id="PTHR42928:SF5">
    <property type="entry name" value="BLR1237 PROTEIN"/>
    <property type="match status" value="1"/>
</dbReference>
<dbReference type="OrthoDB" id="7250553at2"/>
<evidence type="ECO:0000313" key="3">
    <source>
        <dbReference type="EMBL" id="PWC27835.1"/>
    </source>
</evidence>
<protein>
    <recommendedName>
        <fullName evidence="5">LacI family transcriptional regulator</fullName>
    </recommendedName>
</protein>
<evidence type="ECO:0008006" key="5">
    <source>
        <dbReference type="Google" id="ProtNLM"/>
    </source>
</evidence>
<proteinExistence type="inferred from homology"/>
<dbReference type="Pfam" id="PF03401">
    <property type="entry name" value="TctC"/>
    <property type="match status" value="1"/>
</dbReference>
<dbReference type="InterPro" id="IPR005064">
    <property type="entry name" value="BUG"/>
</dbReference>
<dbReference type="Gene3D" id="3.40.190.150">
    <property type="entry name" value="Bordetella uptake gene, domain 1"/>
    <property type="match status" value="1"/>
</dbReference>
<reference evidence="4" key="1">
    <citation type="submission" date="2017-10" db="EMBL/GenBank/DDBJ databases">
        <authorList>
            <person name="Toshchakov S.V."/>
            <person name="Goeva M.A."/>
        </authorList>
    </citation>
    <scope>NUCLEOTIDE SEQUENCE [LARGE SCALE GENOMIC DNA]</scope>
    <source>
        <strain evidence="4">JR1/69-1-13</strain>
    </source>
</reference>
<dbReference type="SUPFAM" id="SSF53850">
    <property type="entry name" value="Periplasmic binding protein-like II"/>
    <property type="match status" value="1"/>
</dbReference>
<evidence type="ECO:0000256" key="2">
    <source>
        <dbReference type="SAM" id="SignalP"/>
    </source>
</evidence>
<feature type="chain" id="PRO_5015626682" description="LacI family transcriptional regulator" evidence="2">
    <location>
        <begin position="29"/>
        <end position="333"/>
    </location>
</feature>